<sequence>MRVTLMICLRPGCSNSALLHFTADLADRLDAEVVGIAGCQPIVIATSEDWAIGDVVGQDRLQMQREIEAARNEFMTMPGLRSHAPQWRSHVTPANLSTYVAREARCADLLIVGAMQDPPHARPARDVDGGTLVLEAGRPVLLVPSASATLPLAQVLVAWKDTREARRAVLDALPLLRLARRVAVVEIAPAIDEDAARHRVADVSHWLHRHGIESAASVSRSYGEDANELASVAQEMGADLLVAGAYGHGRLREWVLGGMSRDMLLHVEHCTLLSH</sequence>
<dbReference type="EMBL" id="VCDI01000001">
    <property type="protein sequence ID" value="TLU74537.1"/>
    <property type="molecule type" value="Genomic_DNA"/>
</dbReference>
<dbReference type="OrthoDB" id="9804721at2"/>
<reference evidence="1 2" key="1">
    <citation type="submission" date="2019-05" db="EMBL/GenBank/DDBJ databases">
        <authorList>
            <person name="Pankratov T."/>
            <person name="Grouzdev D."/>
        </authorList>
    </citation>
    <scope>NUCLEOTIDE SEQUENCE [LARGE SCALE GENOMIC DNA]</scope>
    <source>
        <strain evidence="1 2">KEBCLARHB70R</strain>
    </source>
</reference>
<dbReference type="AlphaFoldDB" id="A0A5R9JDB7"/>
<dbReference type="SUPFAM" id="SSF52402">
    <property type="entry name" value="Adenine nucleotide alpha hydrolases-like"/>
    <property type="match status" value="2"/>
</dbReference>
<protein>
    <submittedName>
        <fullName evidence="1">Universal stress protein</fullName>
    </submittedName>
</protein>
<evidence type="ECO:0000313" key="2">
    <source>
        <dbReference type="Proteomes" id="UP000305654"/>
    </source>
</evidence>
<accession>A0A5R9JDB7</accession>
<organism evidence="1 2">
    <name type="scientific">Lichenicoccus roseus</name>
    <dbReference type="NCBI Taxonomy" id="2683649"/>
    <lineage>
        <taxon>Bacteria</taxon>
        <taxon>Pseudomonadati</taxon>
        <taxon>Pseudomonadota</taxon>
        <taxon>Alphaproteobacteria</taxon>
        <taxon>Acetobacterales</taxon>
        <taxon>Acetobacteraceae</taxon>
        <taxon>Lichenicoccus</taxon>
    </lineage>
</organism>
<keyword evidence="2" id="KW-1185">Reference proteome</keyword>
<evidence type="ECO:0000313" key="1">
    <source>
        <dbReference type="EMBL" id="TLU74537.1"/>
    </source>
</evidence>
<dbReference type="CDD" id="cd00293">
    <property type="entry name" value="USP-like"/>
    <property type="match status" value="1"/>
</dbReference>
<dbReference type="Gene3D" id="3.40.50.12370">
    <property type="match status" value="1"/>
</dbReference>
<proteinExistence type="predicted"/>
<comment type="caution">
    <text evidence="1">The sequence shown here is derived from an EMBL/GenBank/DDBJ whole genome shotgun (WGS) entry which is preliminary data.</text>
</comment>
<gene>
    <name evidence="1" type="ORF">FE263_05030</name>
</gene>
<dbReference type="RefSeq" id="WP_138324786.1">
    <property type="nucleotide sequence ID" value="NZ_VCDI01000001.1"/>
</dbReference>
<dbReference type="Proteomes" id="UP000305654">
    <property type="component" value="Unassembled WGS sequence"/>
</dbReference>
<name>A0A5R9JDB7_9PROT</name>